<feature type="compositionally biased region" description="Basic and acidic residues" evidence="1">
    <location>
        <begin position="8"/>
        <end position="27"/>
    </location>
</feature>
<protein>
    <submittedName>
        <fullName evidence="2">Uncharacterized protein</fullName>
    </submittedName>
</protein>
<evidence type="ECO:0000313" key="3">
    <source>
        <dbReference type="Proteomes" id="UP000005239"/>
    </source>
</evidence>
<dbReference type="Proteomes" id="UP000005239">
    <property type="component" value="Unassembled WGS sequence"/>
</dbReference>
<reference evidence="3" key="1">
    <citation type="journal article" date="2008" name="Nat. Genet.">
        <title>The Pristionchus pacificus genome provides a unique perspective on nematode lifestyle and parasitism.</title>
        <authorList>
            <person name="Dieterich C."/>
            <person name="Clifton S.W."/>
            <person name="Schuster L.N."/>
            <person name="Chinwalla A."/>
            <person name="Delehaunty K."/>
            <person name="Dinkelacker I."/>
            <person name="Fulton L."/>
            <person name="Fulton R."/>
            <person name="Godfrey J."/>
            <person name="Minx P."/>
            <person name="Mitreva M."/>
            <person name="Roeseler W."/>
            <person name="Tian H."/>
            <person name="Witte H."/>
            <person name="Yang S.P."/>
            <person name="Wilson R.K."/>
            <person name="Sommer R.J."/>
        </authorList>
    </citation>
    <scope>NUCLEOTIDE SEQUENCE [LARGE SCALE GENOMIC DNA]</scope>
    <source>
        <strain evidence="3">PS312</strain>
    </source>
</reference>
<name>A0A2A6D0J6_PRIPA</name>
<evidence type="ECO:0000256" key="1">
    <source>
        <dbReference type="SAM" id="MobiDB-lite"/>
    </source>
</evidence>
<proteinExistence type="predicted"/>
<accession>A0A8R1YZY7</accession>
<sequence length="122" mass="14645">KEEEEKEEGLRLLSEREKAQKEESNIRKTLKEREKEYKARKEARRIEEQKDNEERDRIIARKEARIAAENLETEEIYKLNEDSKQAFVKWQKAEEKFGSHSYSAKLIWDRECVVCLVVAPFT</sequence>
<gene>
    <name evidence="2" type="primary">WBGene00277817</name>
</gene>
<keyword evidence="3" id="KW-1185">Reference proteome</keyword>
<organism evidence="2 3">
    <name type="scientific">Pristionchus pacificus</name>
    <name type="common">Parasitic nematode worm</name>
    <dbReference type="NCBI Taxonomy" id="54126"/>
    <lineage>
        <taxon>Eukaryota</taxon>
        <taxon>Metazoa</taxon>
        <taxon>Ecdysozoa</taxon>
        <taxon>Nematoda</taxon>
        <taxon>Chromadorea</taxon>
        <taxon>Rhabditida</taxon>
        <taxon>Rhabditina</taxon>
        <taxon>Diplogasteromorpha</taxon>
        <taxon>Diplogasteroidea</taxon>
        <taxon>Neodiplogasteridae</taxon>
        <taxon>Pristionchus</taxon>
    </lineage>
</organism>
<reference evidence="2" key="2">
    <citation type="submission" date="2022-06" db="UniProtKB">
        <authorList>
            <consortium name="EnsemblMetazoa"/>
        </authorList>
    </citation>
    <scope>IDENTIFICATION</scope>
    <source>
        <strain evidence="2">PS312</strain>
    </source>
</reference>
<feature type="region of interest" description="Disordered" evidence="1">
    <location>
        <begin position="1"/>
        <end position="27"/>
    </location>
</feature>
<accession>A0A2A6D0J6</accession>
<dbReference type="AlphaFoldDB" id="A0A2A6D0J6"/>
<dbReference type="EnsemblMetazoa" id="PPA39448.1">
    <property type="protein sequence ID" value="PPA39448.1"/>
    <property type="gene ID" value="WBGene00277817"/>
</dbReference>
<evidence type="ECO:0000313" key="2">
    <source>
        <dbReference type="EnsemblMetazoa" id="PPA39448.1"/>
    </source>
</evidence>